<dbReference type="SMART" id="SM00382">
    <property type="entry name" value="AAA"/>
    <property type="match status" value="1"/>
</dbReference>
<proteinExistence type="predicted"/>
<protein>
    <recommendedName>
        <fullName evidence="1">AAA+ ATPase domain-containing protein</fullName>
    </recommendedName>
</protein>
<accession>A0A419EZH2</accession>
<evidence type="ECO:0000313" key="2">
    <source>
        <dbReference type="EMBL" id="RJP70756.1"/>
    </source>
</evidence>
<name>A0A419EZH2_9BACT</name>
<dbReference type="PANTHER" id="PTHR35894:SF1">
    <property type="entry name" value="PHOSPHORIBULOKINASE _ URIDINE KINASE FAMILY"/>
    <property type="match status" value="1"/>
</dbReference>
<dbReference type="InterPro" id="IPR027417">
    <property type="entry name" value="P-loop_NTPase"/>
</dbReference>
<dbReference type="SUPFAM" id="SSF52540">
    <property type="entry name" value="P-loop containing nucleoside triphosphate hydrolases"/>
    <property type="match status" value="1"/>
</dbReference>
<dbReference type="Proteomes" id="UP000285961">
    <property type="component" value="Unassembled WGS sequence"/>
</dbReference>
<organism evidence="2 3">
    <name type="scientific">Candidatus Abyssobacteria bacterium SURF_17</name>
    <dbReference type="NCBI Taxonomy" id="2093361"/>
    <lineage>
        <taxon>Bacteria</taxon>
        <taxon>Pseudomonadati</taxon>
        <taxon>Candidatus Hydrogenedentota</taxon>
        <taxon>Candidatus Abyssobacteria</taxon>
    </lineage>
</organism>
<evidence type="ECO:0000313" key="3">
    <source>
        <dbReference type="Proteomes" id="UP000285961"/>
    </source>
</evidence>
<dbReference type="GO" id="GO:0016887">
    <property type="term" value="F:ATP hydrolysis activity"/>
    <property type="evidence" value="ECO:0007669"/>
    <property type="project" value="InterPro"/>
</dbReference>
<comment type="caution">
    <text evidence="2">The sequence shown here is derived from an EMBL/GenBank/DDBJ whole genome shotgun (WGS) entry which is preliminary data.</text>
</comment>
<dbReference type="InterPro" id="IPR003593">
    <property type="entry name" value="AAA+_ATPase"/>
</dbReference>
<reference evidence="2 3" key="1">
    <citation type="journal article" date="2017" name="ISME J.">
        <title>Energy and carbon metabolisms in a deep terrestrial subsurface fluid microbial community.</title>
        <authorList>
            <person name="Momper L."/>
            <person name="Jungbluth S.P."/>
            <person name="Lee M.D."/>
            <person name="Amend J.P."/>
        </authorList>
    </citation>
    <scope>NUCLEOTIDE SEQUENCE [LARGE SCALE GENOMIC DNA]</scope>
    <source>
        <strain evidence="2">SURF_17</strain>
    </source>
</reference>
<dbReference type="EMBL" id="QZKI01000065">
    <property type="protein sequence ID" value="RJP70756.1"/>
    <property type="molecule type" value="Genomic_DNA"/>
</dbReference>
<dbReference type="InterPro" id="IPR052026">
    <property type="entry name" value="ExeA_AAA_ATPase_DNA-bind"/>
</dbReference>
<dbReference type="InterPro" id="IPR049945">
    <property type="entry name" value="AAA_22"/>
</dbReference>
<sequence length="354" mass="40677">MSESRSRFGIPTHGPRYRYGNSHACCSNRRWRRPARGWAERVWRSLSPAACRLRRWRMARGLALTGKQESVMEVATKWLGATLDYCEHFGLQRMPFADNVNPEFFYRTQTHEAAFVKMMMCAKHHKALGLVWGRSGTGKTLLAQMLLSAFGEGEFIPVVILATPGMSKMGLLACIADELEIPRPSGRENTQGYLDMIHSYLMDTYSRGQRVVVIVDEAHFLPSEQLHMIRALTNLETPQEKLCTIIMLAEETFPRRLRHKRYNSLRSRIAMSSYLMPMARAETEQYIKFRLMVAGSTENIFAEDVYDPIHSYSGGICREVNKLGDNLLLEAYMRSEPRITRTVLERCLQEHCLT</sequence>
<evidence type="ECO:0000259" key="1">
    <source>
        <dbReference type="SMART" id="SM00382"/>
    </source>
</evidence>
<gene>
    <name evidence="2" type="ORF">C4532_08720</name>
</gene>
<dbReference type="Gene3D" id="3.40.50.300">
    <property type="entry name" value="P-loop containing nucleotide triphosphate hydrolases"/>
    <property type="match status" value="1"/>
</dbReference>
<dbReference type="PANTHER" id="PTHR35894">
    <property type="entry name" value="GENERAL SECRETION PATHWAY PROTEIN A-RELATED"/>
    <property type="match status" value="1"/>
</dbReference>
<feature type="domain" description="AAA+ ATPase" evidence="1">
    <location>
        <begin position="125"/>
        <end position="275"/>
    </location>
</feature>
<dbReference type="AlphaFoldDB" id="A0A419EZH2"/>
<dbReference type="Pfam" id="PF13401">
    <property type="entry name" value="AAA_22"/>
    <property type="match status" value="1"/>
</dbReference>